<protein>
    <submittedName>
        <fullName evidence="2">Cytochrome c biogenesis protein</fullName>
    </submittedName>
</protein>
<proteinExistence type="predicted"/>
<feature type="transmembrane region" description="Helical" evidence="1">
    <location>
        <begin position="12"/>
        <end position="37"/>
    </location>
</feature>
<feature type="transmembrane region" description="Helical" evidence="1">
    <location>
        <begin position="131"/>
        <end position="154"/>
    </location>
</feature>
<feature type="transmembrane region" description="Helical" evidence="1">
    <location>
        <begin position="91"/>
        <end position="110"/>
    </location>
</feature>
<feature type="transmembrane region" description="Helical" evidence="1">
    <location>
        <begin position="58"/>
        <end position="85"/>
    </location>
</feature>
<keyword evidence="3" id="KW-1185">Reference proteome</keyword>
<accession>U3TBQ9</accession>
<dbReference type="RefSeq" id="WP_022540766.1">
    <property type="nucleotide sequence ID" value="NC_022521.1"/>
</dbReference>
<dbReference type="KEGG" id="acj:ACAM_0016"/>
<gene>
    <name evidence="2" type="ORF">ACAM_0016</name>
</gene>
<dbReference type="AlphaFoldDB" id="U3TBQ9"/>
<evidence type="ECO:0000256" key="1">
    <source>
        <dbReference type="SAM" id="Phobius"/>
    </source>
</evidence>
<evidence type="ECO:0000313" key="2">
    <source>
        <dbReference type="EMBL" id="BAN89485.1"/>
    </source>
</evidence>
<dbReference type="EMBL" id="AP012489">
    <property type="protein sequence ID" value="BAN89485.1"/>
    <property type="molecule type" value="Genomic_DNA"/>
</dbReference>
<feature type="transmembrane region" description="Helical" evidence="1">
    <location>
        <begin position="160"/>
        <end position="190"/>
    </location>
</feature>
<keyword evidence="1" id="KW-1133">Transmembrane helix</keyword>
<reference evidence="2 3" key="1">
    <citation type="journal article" date="2013" name="Appl. Environ. Microbiol.">
        <title>Variation of the Virus-Related Elements within Syntenic Genomes of the Hyperthermophilic Archaeon Aeropyrum.</title>
        <authorList>
            <person name="Daifuku T."/>
            <person name="Yoshida T."/>
            <person name="Kitamura T."/>
            <person name="Kawaichi S."/>
            <person name="Inoue T."/>
            <person name="Nomura K."/>
            <person name="Yoshida Y."/>
            <person name="Kuno S."/>
            <person name="Sako Y."/>
        </authorList>
    </citation>
    <scope>NUCLEOTIDE SEQUENCE [LARGE SCALE GENOMIC DNA]</scope>
    <source>
        <strain evidence="2 3">SY1</strain>
    </source>
</reference>
<evidence type="ECO:0000313" key="3">
    <source>
        <dbReference type="Proteomes" id="UP000016887"/>
    </source>
</evidence>
<keyword evidence="1" id="KW-0472">Membrane</keyword>
<dbReference type="eggNOG" id="arCOG04522">
    <property type="taxonomic scope" value="Archaea"/>
</dbReference>
<dbReference type="GeneID" id="17109589"/>
<sequence>MQDVLTVLLSLSFTAGLLSFVNPCGFALLPAYAAFYLGSRPGSLDGGINIGLLIRGTWIGAMATLGFILVFISAGLIISSTGVWILRAAPWISGLIGAVVLLLGILLAAGKNPLPSLTIDVYRLSVKSRRYIPIFGAVYAVASLSCTLPVFIYISLQAISLGGIISALTVFASYSLGMGAAMTAFILALIIMGHTTQRYVWRILPYSMRLAGLVMIAAGSYIIYWQVIVGWMGG</sequence>
<dbReference type="Proteomes" id="UP000016887">
    <property type="component" value="Chromosome"/>
</dbReference>
<organism evidence="2 3">
    <name type="scientific">Aeropyrum camini SY1 = JCM 12091</name>
    <dbReference type="NCBI Taxonomy" id="1198449"/>
    <lineage>
        <taxon>Archaea</taxon>
        <taxon>Thermoproteota</taxon>
        <taxon>Thermoprotei</taxon>
        <taxon>Desulfurococcales</taxon>
        <taxon>Desulfurococcaceae</taxon>
        <taxon>Aeropyrum</taxon>
    </lineage>
</organism>
<feature type="transmembrane region" description="Helical" evidence="1">
    <location>
        <begin position="210"/>
        <end position="232"/>
    </location>
</feature>
<name>U3TBQ9_9CREN</name>
<dbReference type="STRING" id="1198449.ACAM_0016"/>
<keyword evidence="1" id="KW-0812">Transmembrane</keyword>